<feature type="non-terminal residue" evidence="3">
    <location>
        <position position="304"/>
    </location>
</feature>
<dbReference type="EMBL" id="MU069440">
    <property type="protein sequence ID" value="KAF5843593.1"/>
    <property type="molecule type" value="Genomic_DNA"/>
</dbReference>
<gene>
    <name evidence="3" type="ORF">DUNSADRAFT_12855</name>
</gene>
<name>A0ABQ7H9Q9_DUNSA</name>
<keyword evidence="2" id="KW-0732">Signal</keyword>
<feature type="chain" id="PRO_5045120165" evidence="2">
    <location>
        <begin position="23"/>
        <end position="304"/>
    </location>
</feature>
<feature type="signal peptide" evidence="2">
    <location>
        <begin position="1"/>
        <end position="22"/>
    </location>
</feature>
<evidence type="ECO:0000256" key="2">
    <source>
        <dbReference type="SAM" id="SignalP"/>
    </source>
</evidence>
<dbReference type="InterPro" id="IPR050994">
    <property type="entry name" value="At_inactive_RLKs"/>
</dbReference>
<evidence type="ECO:0000313" key="3">
    <source>
        <dbReference type="EMBL" id="KAF5843593.1"/>
    </source>
</evidence>
<reference evidence="3" key="1">
    <citation type="submission" date="2017-08" db="EMBL/GenBank/DDBJ databases">
        <authorList>
            <person name="Polle J.E."/>
            <person name="Barry K."/>
            <person name="Cushman J."/>
            <person name="Schmutz J."/>
            <person name="Tran D."/>
            <person name="Hathwaick L.T."/>
            <person name="Yim W.C."/>
            <person name="Jenkins J."/>
            <person name="Mckie-Krisberg Z.M."/>
            <person name="Prochnik S."/>
            <person name="Lindquist E."/>
            <person name="Dockter R.B."/>
            <person name="Adam C."/>
            <person name="Molina H."/>
            <person name="Bunkerborg J."/>
            <person name="Jin E."/>
            <person name="Buchheim M."/>
            <person name="Magnuson J."/>
        </authorList>
    </citation>
    <scope>NUCLEOTIDE SEQUENCE</scope>
    <source>
        <strain evidence="3">CCAP 19/18</strain>
    </source>
</reference>
<evidence type="ECO:0000313" key="4">
    <source>
        <dbReference type="Proteomes" id="UP000815325"/>
    </source>
</evidence>
<dbReference type="Proteomes" id="UP000815325">
    <property type="component" value="Unassembled WGS sequence"/>
</dbReference>
<comment type="subcellular location">
    <subcellularLocation>
        <location evidence="1">Cytoplasm</location>
        <location evidence="1">Cytoskeleton</location>
        <location evidence="1">Cilium axoneme</location>
    </subcellularLocation>
</comment>
<accession>A0ABQ7H9Q9</accession>
<dbReference type="Gene3D" id="3.80.10.10">
    <property type="entry name" value="Ribonuclease Inhibitor"/>
    <property type="match status" value="1"/>
</dbReference>
<comment type="caution">
    <text evidence="3">The sequence shown here is derived from an EMBL/GenBank/DDBJ whole genome shotgun (WGS) entry which is preliminary data.</text>
</comment>
<dbReference type="InterPro" id="IPR032675">
    <property type="entry name" value="LRR_dom_sf"/>
</dbReference>
<keyword evidence="4" id="KW-1185">Reference proteome</keyword>
<proteinExistence type="predicted"/>
<evidence type="ECO:0000256" key="1">
    <source>
        <dbReference type="ARBA" id="ARBA00004430"/>
    </source>
</evidence>
<protein>
    <submittedName>
        <fullName evidence="3">Uncharacterized protein</fullName>
    </submittedName>
</protein>
<dbReference type="SUPFAM" id="SSF52058">
    <property type="entry name" value="L domain-like"/>
    <property type="match status" value="1"/>
</dbReference>
<dbReference type="PANTHER" id="PTHR48010">
    <property type="entry name" value="OS05G0588300 PROTEIN"/>
    <property type="match status" value="1"/>
</dbReference>
<organism evidence="3 4">
    <name type="scientific">Dunaliella salina</name>
    <name type="common">Green alga</name>
    <name type="synonym">Protococcus salinus</name>
    <dbReference type="NCBI Taxonomy" id="3046"/>
    <lineage>
        <taxon>Eukaryota</taxon>
        <taxon>Viridiplantae</taxon>
        <taxon>Chlorophyta</taxon>
        <taxon>core chlorophytes</taxon>
        <taxon>Chlorophyceae</taxon>
        <taxon>CS clade</taxon>
        <taxon>Chlamydomonadales</taxon>
        <taxon>Dunaliellaceae</taxon>
        <taxon>Dunaliella</taxon>
    </lineage>
</organism>
<sequence length="304" mass="33686">MRTWTSHLVCAFLLWGAQHVEANCNVTEGEQSDALLRIFSTFGGQGWHVKTGWRNTTQPCSSPANLTLPSHCCWYGITCCQSSTCASHRQDPATCNCEVGFVTRINLPRNNLVGPYSESLFRPFACYLMHLRLNENNISGDLTSDMSGYEQLRTFLMRGNGLEKIMRTGGDIIILICCVLQQGPVPRDLCPPSGTSQLTDLLLAGNALNGTLPLRDCRSLTALVAPNNMFIGRIPSLTDHPHLRLMELDNNSFTEQDTADTASASPILAIHLARNSLSKTLENYDNRGDQFPLLRVLDLEVSWK</sequence>
<dbReference type="PANTHER" id="PTHR48010:SF58">
    <property type="entry name" value="RECEPTOR PROTEIN KINASE-LIKE PROTEIN ZAR1"/>
    <property type="match status" value="1"/>
</dbReference>